<reference evidence="3" key="1">
    <citation type="submission" date="2023-07" db="EMBL/GenBank/DDBJ databases">
        <title>Molecular identification of indigenous halophilic bacteria isolated from red sea cost, biodegradation of synthetic dyes and assessment of degraded metabolite toxicity.</title>
        <authorList>
            <person name="Chaieb K."/>
            <person name="Altayb H.N."/>
        </authorList>
    </citation>
    <scope>NUCLEOTIDE SEQUENCE [LARGE SCALE GENOMIC DNA]</scope>
    <source>
        <strain evidence="3">K20</strain>
    </source>
</reference>
<name>A0ABS7YI81_9VIBR</name>
<evidence type="ECO:0000313" key="2">
    <source>
        <dbReference type="EMBL" id="MCA2014586.1"/>
    </source>
</evidence>
<dbReference type="Proteomes" id="UP001199044">
    <property type="component" value="Unassembled WGS sequence"/>
</dbReference>
<comment type="caution">
    <text evidence="2">The sequence shown here is derived from an EMBL/GenBank/DDBJ whole genome shotgun (WGS) entry which is preliminary data.</text>
</comment>
<protein>
    <submittedName>
        <fullName evidence="2">Lipoprotein</fullName>
    </submittedName>
</protein>
<dbReference type="RefSeq" id="WP_225249214.1">
    <property type="nucleotide sequence ID" value="NZ_CP152308.1"/>
</dbReference>
<evidence type="ECO:0000313" key="3">
    <source>
        <dbReference type="Proteomes" id="UP001199044"/>
    </source>
</evidence>
<gene>
    <name evidence="2" type="ORF">LDJ79_00590</name>
</gene>
<keyword evidence="1" id="KW-0732">Signal</keyword>
<organism evidence="2 3">
    <name type="scientific">Vibrio tritonius</name>
    <dbReference type="NCBI Taxonomy" id="1435069"/>
    <lineage>
        <taxon>Bacteria</taxon>
        <taxon>Pseudomonadati</taxon>
        <taxon>Pseudomonadota</taxon>
        <taxon>Gammaproteobacteria</taxon>
        <taxon>Vibrionales</taxon>
        <taxon>Vibrionaceae</taxon>
        <taxon>Vibrio</taxon>
    </lineage>
</organism>
<sequence length="220" mass="23904">MKKIVLPAIIAAVLSGCGTVNNALTEKTKTVEYYRIFDIKTQVDRADVIAAASDGLGENVNSAKENTPIPSFSVAPEQPGRFTLVNPFEGTKLASFAAMSGTNMKMAKCEGAVWTATASREVVGSDSLSLTACLWQYKDGYHLDTYASFTKQEGGLMQISRSMAGAMVGTPEEWTEKTFLDIVRKIQEETNAKVKYLEGYPKMQGTPWLDTGAKIEGQHS</sequence>
<dbReference type="EMBL" id="JAIWIU010000004">
    <property type="protein sequence ID" value="MCA2014586.1"/>
    <property type="molecule type" value="Genomic_DNA"/>
</dbReference>
<keyword evidence="2" id="KW-0449">Lipoprotein</keyword>
<dbReference type="PROSITE" id="PS51257">
    <property type="entry name" value="PROKAR_LIPOPROTEIN"/>
    <property type="match status" value="1"/>
</dbReference>
<evidence type="ECO:0000256" key="1">
    <source>
        <dbReference type="SAM" id="SignalP"/>
    </source>
</evidence>
<accession>A0ABS7YI81</accession>
<proteinExistence type="predicted"/>
<feature type="chain" id="PRO_5046310391" evidence="1">
    <location>
        <begin position="23"/>
        <end position="220"/>
    </location>
</feature>
<keyword evidence="3" id="KW-1185">Reference proteome</keyword>
<feature type="signal peptide" evidence="1">
    <location>
        <begin position="1"/>
        <end position="22"/>
    </location>
</feature>